<sequence>MDALELLLAEFFGHGTSTDRKRIIEAQLESQRMSLDDCRFLLTHARSDYSAWFAASQFQKRIQNEWTHLDPQQQVANRTFLLQFLQQRFGSGTTGSNGSSGALSIGTTPGSTGPGLSSFVANKVIQLVSDIALLDWPDRYQELFPDIHQLIQSSNKDHALLGWTLLEAVIQEFVGTYPAPGVGKSQRVHLTLAQQRRHVWENFKAQVPALLSLIVQHLDTCYTKTLVAPLSTEAPAPSPVEHSIWGNGNVGRRPSVAAQPSSPLMLNSNNCQSSFSGARAVPGSMSNSFASMNPSGPFMGQQSLFPGHGNDQNGAAHSYGKSPTTMLRKTLTGFLGGPPTSNDHHPSQSPVSGSGFSLLQSRQRMGSISSIGQIAMRRSSINAAAYLEGRRNSVEATFVTGNKMDSHTRKTCLLALKALTTLLSCPGLDPRQVSFSASLTTVLKFSTLHQSKTVDLGILALSCLNGLVARPGFLASNQEVMTSAVRLMADLIRYFNEVRDGIDDIDESYLQMFMHFVTLFCTLVHLERAERELGLSISDFLFSFARFTLEKISADYLKICMDVWKSLLDIIIHSAAEIPRPIPAHNRLRRIQEPVLYFMSALVEKFYKMKGATRSEDAFSTFEVEDEEDLEELTDLVEGFVGQVGEVFMEEVIEMLNPLLHQQLEQFSRREFDDCKTLPVTLGILSRVAYNLVQNFDIGRDYTSNLTIHLTRMTKLSMEFYLSTIGDATSPGKDEINLSGTITLALLNALLPLIPWLQQFWRFESEVRASQSPGAETQIGKEIYQELAQISSHLFRALLPSSVFNAPANSLQSTFSGRDSNALGTFLGPATAACSPMDRKLLVASIKLLGTLTVQVRPPVDSSSGFSFWGLESTQLVVTCLSQSVMANSNFMGLEFPPQSGANGGDTSGSELEGREGVTPTDDLYRNTYVALCHGVILDARTGQEQGTLQAFGNLIAAVMYPLQKILQDSRSVQGAFANPEVKFSVHRALVVLKAIILSISEASAVSRTVAFEGLKSLLPLVQEYFEVYKDDHDLSMDVLRFFKALVTSLFKQIGNGYCLGIARVLMDRFSTPPVLDTALMPISQQGLVSGLNGNNQQHIQHQRSLVIHQQKLREQVKESVAILGSILKLPGKEITQSLPEFCRFLFGELGPKLMQASIQRPTGSPNPNAQEESQVDGDNGAYDLMTLYFSTIQTLLTFHARYFFADNRVQSRSSSSEAQGTTGQGVSHDRLQALQSCLEFLARGLHRPEPDIVRKVIEVLEALQDHPQCRLFDRTEFQQTFRFEFLQIMFRLALNHTQDLLLEEMAGLMLRLVKGDRASSTDEKFVVVWQTDLKRFVAGLEPSQVLTDVEISQRASSSSPNGGSGGSPLGAVKGSLTGVSFPDSAKEALWIDLARLGDESTYREGLYDFVNDVQVYAQNLL</sequence>
<dbReference type="PANTHER" id="PTHR21452">
    <property type="entry name" value="EXPORTIN-6"/>
    <property type="match status" value="1"/>
</dbReference>
<dbReference type="GO" id="GO:0005634">
    <property type="term" value="C:nucleus"/>
    <property type="evidence" value="ECO:0007669"/>
    <property type="project" value="UniProtKB-SubCell"/>
</dbReference>
<comment type="subcellular location">
    <subcellularLocation>
        <location evidence="2">Cytoplasm</location>
    </subcellularLocation>
    <subcellularLocation>
        <location evidence="1">Nucleus</location>
    </subcellularLocation>
</comment>
<gene>
    <name evidence="11" type="primary">XPO6</name>
    <name evidence="11" type="ORF">BG006_007570</name>
</gene>
<evidence type="ECO:0000256" key="8">
    <source>
        <dbReference type="SAM" id="MobiDB-lite"/>
    </source>
</evidence>
<feature type="region of interest" description="Disordered" evidence="8">
    <location>
        <begin position="1158"/>
        <end position="1178"/>
    </location>
</feature>
<dbReference type="InterPro" id="IPR016024">
    <property type="entry name" value="ARM-type_fold"/>
</dbReference>
<accession>A0A9P5SJN8</accession>
<evidence type="ECO:0000256" key="5">
    <source>
        <dbReference type="ARBA" id="ARBA00022490"/>
    </source>
</evidence>
<evidence type="ECO:0000256" key="2">
    <source>
        <dbReference type="ARBA" id="ARBA00004496"/>
    </source>
</evidence>
<organism evidence="11 12">
    <name type="scientific">Podila minutissima</name>
    <dbReference type="NCBI Taxonomy" id="64525"/>
    <lineage>
        <taxon>Eukaryota</taxon>
        <taxon>Fungi</taxon>
        <taxon>Fungi incertae sedis</taxon>
        <taxon>Mucoromycota</taxon>
        <taxon>Mortierellomycotina</taxon>
        <taxon>Mortierellomycetes</taxon>
        <taxon>Mortierellales</taxon>
        <taxon>Mortierellaceae</taxon>
        <taxon>Podila</taxon>
    </lineage>
</organism>
<keyword evidence="4" id="KW-0813">Transport</keyword>
<protein>
    <submittedName>
        <fullName evidence="11">Exportin-6</fullName>
    </submittedName>
</protein>
<evidence type="ECO:0000313" key="11">
    <source>
        <dbReference type="EMBL" id="KAF9329330.1"/>
    </source>
</evidence>
<dbReference type="InterPro" id="IPR013598">
    <property type="entry name" value="Exportin-1/Importin-b-like"/>
</dbReference>
<feature type="region of interest" description="Disordered" evidence="8">
    <location>
        <begin position="286"/>
        <end position="322"/>
    </location>
</feature>
<dbReference type="Pfam" id="PF08389">
    <property type="entry name" value="Xpo1"/>
    <property type="match status" value="1"/>
</dbReference>
<dbReference type="Pfam" id="PF03810">
    <property type="entry name" value="IBN_N"/>
    <property type="match status" value="1"/>
</dbReference>
<keyword evidence="5" id="KW-0963">Cytoplasm</keyword>
<evidence type="ECO:0000256" key="3">
    <source>
        <dbReference type="ARBA" id="ARBA00009466"/>
    </source>
</evidence>
<dbReference type="Gene3D" id="1.25.10.10">
    <property type="entry name" value="Leucine-rich Repeat Variant"/>
    <property type="match status" value="2"/>
</dbReference>
<dbReference type="EMBL" id="JAAAUY010000484">
    <property type="protein sequence ID" value="KAF9329330.1"/>
    <property type="molecule type" value="Genomic_DNA"/>
</dbReference>
<dbReference type="SUPFAM" id="SSF48371">
    <property type="entry name" value="ARM repeat"/>
    <property type="match status" value="1"/>
</dbReference>
<dbReference type="InterPro" id="IPR040016">
    <property type="entry name" value="XPO6"/>
</dbReference>
<evidence type="ECO:0000259" key="10">
    <source>
        <dbReference type="Pfam" id="PF08389"/>
    </source>
</evidence>
<evidence type="ECO:0000256" key="7">
    <source>
        <dbReference type="ARBA" id="ARBA00023242"/>
    </source>
</evidence>
<dbReference type="GO" id="GO:0005049">
    <property type="term" value="F:nuclear export signal receptor activity"/>
    <property type="evidence" value="ECO:0007669"/>
    <property type="project" value="InterPro"/>
</dbReference>
<feature type="domain" description="Exportin-1/Importin-beta-like" evidence="10">
    <location>
        <begin position="118"/>
        <end position="224"/>
    </location>
</feature>
<feature type="compositionally biased region" description="Polar residues" evidence="8">
    <location>
        <begin position="1158"/>
        <end position="1173"/>
    </location>
</feature>
<proteinExistence type="inferred from homology"/>
<evidence type="ECO:0000313" key="12">
    <source>
        <dbReference type="Proteomes" id="UP000696485"/>
    </source>
</evidence>
<evidence type="ECO:0000256" key="6">
    <source>
        <dbReference type="ARBA" id="ARBA00022927"/>
    </source>
</evidence>
<dbReference type="InterPro" id="IPR011989">
    <property type="entry name" value="ARM-like"/>
</dbReference>
<dbReference type="InterPro" id="IPR001494">
    <property type="entry name" value="Importin-beta_N"/>
</dbReference>
<dbReference type="GO" id="GO:0031267">
    <property type="term" value="F:small GTPase binding"/>
    <property type="evidence" value="ECO:0007669"/>
    <property type="project" value="InterPro"/>
</dbReference>
<name>A0A9P5SJN8_9FUNG</name>
<comment type="similarity">
    <text evidence="3">Belongs to the exportin family.</text>
</comment>
<dbReference type="PANTHER" id="PTHR21452:SF4">
    <property type="entry name" value="EXPORTIN-6"/>
    <property type="match status" value="1"/>
</dbReference>
<reference evidence="11" key="1">
    <citation type="journal article" date="2020" name="Fungal Divers.">
        <title>Resolving the Mortierellaceae phylogeny through synthesis of multi-gene phylogenetics and phylogenomics.</title>
        <authorList>
            <person name="Vandepol N."/>
            <person name="Liber J."/>
            <person name="Desiro A."/>
            <person name="Na H."/>
            <person name="Kennedy M."/>
            <person name="Barry K."/>
            <person name="Grigoriev I.V."/>
            <person name="Miller A.N."/>
            <person name="O'Donnell K."/>
            <person name="Stajich J.E."/>
            <person name="Bonito G."/>
        </authorList>
    </citation>
    <scope>NUCLEOTIDE SEQUENCE</scope>
    <source>
        <strain evidence="11">NVP1</strain>
    </source>
</reference>
<evidence type="ECO:0000259" key="9">
    <source>
        <dbReference type="Pfam" id="PF03810"/>
    </source>
</evidence>
<dbReference type="Proteomes" id="UP000696485">
    <property type="component" value="Unassembled WGS sequence"/>
</dbReference>
<keyword evidence="6" id="KW-0653">Protein transport</keyword>
<keyword evidence="12" id="KW-1185">Reference proteome</keyword>
<dbReference type="GO" id="GO:0006611">
    <property type="term" value="P:protein export from nucleus"/>
    <property type="evidence" value="ECO:0007669"/>
    <property type="project" value="InterPro"/>
</dbReference>
<comment type="caution">
    <text evidence="11">The sequence shown here is derived from an EMBL/GenBank/DDBJ whole genome shotgun (WGS) entry which is preliminary data.</text>
</comment>
<keyword evidence="7" id="KW-0539">Nucleus</keyword>
<feature type="domain" description="Importin N-terminal" evidence="9">
    <location>
        <begin position="27"/>
        <end position="86"/>
    </location>
</feature>
<dbReference type="GO" id="GO:0005737">
    <property type="term" value="C:cytoplasm"/>
    <property type="evidence" value="ECO:0007669"/>
    <property type="project" value="UniProtKB-SubCell"/>
</dbReference>
<feature type="region of interest" description="Disordered" evidence="8">
    <location>
        <begin position="334"/>
        <end position="354"/>
    </location>
</feature>
<evidence type="ECO:0000256" key="1">
    <source>
        <dbReference type="ARBA" id="ARBA00004123"/>
    </source>
</evidence>
<evidence type="ECO:0000256" key="4">
    <source>
        <dbReference type="ARBA" id="ARBA00022448"/>
    </source>
</evidence>
<feature type="region of interest" description="Disordered" evidence="8">
    <location>
        <begin position="897"/>
        <end position="918"/>
    </location>
</feature>